<evidence type="ECO:0000313" key="6">
    <source>
        <dbReference type="Ensembl" id="ENSOTSP00005025373.2"/>
    </source>
</evidence>
<feature type="compositionally biased region" description="Gly residues" evidence="4">
    <location>
        <begin position="29"/>
        <end position="42"/>
    </location>
</feature>
<keyword evidence="7" id="KW-1185">Reference proteome</keyword>
<dbReference type="FunFam" id="1.20.5.500:FF:000001">
    <property type="entry name" value="Type II keratin 23"/>
    <property type="match status" value="1"/>
</dbReference>
<feature type="coiled-coil region" evidence="3">
    <location>
        <begin position="172"/>
        <end position="206"/>
    </location>
</feature>
<dbReference type="GO" id="GO:0005198">
    <property type="term" value="F:structural molecule activity"/>
    <property type="evidence" value="ECO:0007669"/>
    <property type="project" value="InterPro"/>
</dbReference>
<evidence type="ECO:0000259" key="5">
    <source>
        <dbReference type="PROSITE" id="PS51842"/>
    </source>
</evidence>
<dbReference type="PANTHER" id="PTHR23239">
    <property type="entry name" value="INTERMEDIATE FILAMENT"/>
    <property type="match status" value="1"/>
</dbReference>
<sequence>MSFSSSSFRSSSSSSMKGSSMGSSRMSMSGGGGMSMSMSGGGSRISGIRAGSVYGGADSINMSFSSSSFRSSSSSSMKGSSMGSSRMSMSGGGGMSMSMSGGGSHISGIRAGSVYGGAGGSGVRISSARASRSFSAGGGSFGGGAGFGGGSSFSMSGGGSDSHVIGNEKFCMQNLNDRLATYLAKVHTLEKANAELELKIRQFLEAKASPSARDYGSSHVIIRDLRSKMQEAIRVNGAVHLSIDNARLATEDFRMKYETELSMRQSVEADIAGLRCVLEELNMSKKDLSMQIEGLREELVYLKRNHEEELLSMRAQMSGQVHVEVDAAPQEDLSKVMAEIREHYEAVAAKNNRELEGWFHAKTEALNKEVAISTEVIQTSRSEISEVKRTLQSLEIELQSQISMKSSMENTLAETKNRFSMQLSGYQMQVTSLEEQLVNLRADLQRQGQEYKMLLDIKTRLEMEIAEYRRLLDGEARSVSSSSTSTRKVITVVEEVVDGKVVSSTQSSASSYARR</sequence>
<dbReference type="GeneTree" id="ENSGT00950000182969"/>
<evidence type="ECO:0000256" key="3">
    <source>
        <dbReference type="SAM" id="Coils"/>
    </source>
</evidence>
<dbReference type="Pfam" id="PF00038">
    <property type="entry name" value="Filament"/>
    <property type="match status" value="1"/>
</dbReference>
<feature type="domain" description="IF rod" evidence="5">
    <location>
        <begin position="168"/>
        <end position="479"/>
    </location>
</feature>
<dbReference type="SUPFAM" id="SSF64593">
    <property type="entry name" value="Intermediate filament protein, coiled coil region"/>
    <property type="match status" value="2"/>
</dbReference>
<feature type="region of interest" description="Disordered" evidence="4">
    <location>
        <begin position="66"/>
        <end position="102"/>
    </location>
</feature>
<feature type="region of interest" description="Disordered" evidence="4">
    <location>
        <begin position="1"/>
        <end position="42"/>
    </location>
</feature>
<feature type="compositionally biased region" description="Gly residues" evidence="4">
    <location>
        <begin position="90"/>
        <end position="102"/>
    </location>
</feature>
<dbReference type="AlphaFoldDB" id="A0A8C8EV62"/>
<feature type="compositionally biased region" description="Low complexity" evidence="4">
    <location>
        <begin position="66"/>
        <end position="89"/>
    </location>
</feature>
<dbReference type="InterPro" id="IPR002957">
    <property type="entry name" value="Keratin_I"/>
</dbReference>
<accession>A0A8C8EV62</accession>
<dbReference type="SMART" id="SM01391">
    <property type="entry name" value="Filament"/>
    <property type="match status" value="1"/>
</dbReference>
<dbReference type="PROSITE" id="PS51842">
    <property type="entry name" value="IF_ROD_2"/>
    <property type="match status" value="1"/>
</dbReference>
<dbReference type="PANTHER" id="PTHR23239:SF367">
    <property type="entry name" value="KERATIN 15-RELATED"/>
    <property type="match status" value="1"/>
</dbReference>
<evidence type="ECO:0000313" key="7">
    <source>
        <dbReference type="Proteomes" id="UP000694402"/>
    </source>
</evidence>
<name>A0A8C8EV62_ONCTS</name>
<reference evidence="6" key="1">
    <citation type="submission" date="2025-08" db="UniProtKB">
        <authorList>
            <consortium name="Ensembl"/>
        </authorList>
    </citation>
    <scope>IDENTIFICATION</scope>
</reference>
<evidence type="ECO:0000256" key="2">
    <source>
        <dbReference type="ARBA" id="ARBA00023054"/>
    </source>
</evidence>
<dbReference type="Gene3D" id="1.20.5.170">
    <property type="match status" value="1"/>
</dbReference>
<dbReference type="Gene3D" id="1.20.5.500">
    <property type="entry name" value="Single helix bin"/>
    <property type="match status" value="1"/>
</dbReference>
<feature type="compositionally biased region" description="Low complexity" evidence="4">
    <location>
        <begin position="1"/>
        <end position="28"/>
    </location>
</feature>
<keyword evidence="2 3" id="KW-0175">Coiled coil</keyword>
<dbReference type="PRINTS" id="PR01248">
    <property type="entry name" value="TYPE1KERATIN"/>
</dbReference>
<proteinExistence type="predicted"/>
<organism evidence="6 7">
    <name type="scientific">Oncorhynchus tshawytscha</name>
    <name type="common">Chinook salmon</name>
    <name type="synonym">Salmo tshawytscha</name>
    <dbReference type="NCBI Taxonomy" id="74940"/>
    <lineage>
        <taxon>Eukaryota</taxon>
        <taxon>Metazoa</taxon>
        <taxon>Chordata</taxon>
        <taxon>Craniata</taxon>
        <taxon>Vertebrata</taxon>
        <taxon>Euteleostomi</taxon>
        <taxon>Actinopterygii</taxon>
        <taxon>Neopterygii</taxon>
        <taxon>Teleostei</taxon>
        <taxon>Protacanthopterygii</taxon>
        <taxon>Salmoniformes</taxon>
        <taxon>Salmonidae</taxon>
        <taxon>Salmoninae</taxon>
        <taxon>Oncorhynchus</taxon>
    </lineage>
</organism>
<protein>
    <recommendedName>
        <fullName evidence="5">IF rod domain-containing protein</fullName>
    </recommendedName>
</protein>
<dbReference type="Proteomes" id="UP000694402">
    <property type="component" value="Unassembled WGS sequence"/>
</dbReference>
<feature type="coiled-coil region" evidence="3">
    <location>
        <begin position="377"/>
        <end position="450"/>
    </location>
</feature>
<keyword evidence="1" id="KW-0403">Intermediate filament</keyword>
<dbReference type="Ensembl" id="ENSOTST00005027419.2">
    <property type="protein sequence ID" value="ENSOTSP00005025373.2"/>
    <property type="gene ID" value="ENSOTSG00005011958.2"/>
</dbReference>
<evidence type="ECO:0000256" key="1">
    <source>
        <dbReference type="ARBA" id="ARBA00022754"/>
    </source>
</evidence>
<dbReference type="InterPro" id="IPR039008">
    <property type="entry name" value="IF_rod_dom"/>
</dbReference>
<dbReference type="Gene3D" id="1.20.5.1160">
    <property type="entry name" value="Vasodilator-stimulated phosphoprotein"/>
    <property type="match status" value="1"/>
</dbReference>
<gene>
    <name evidence="6" type="primary">LOC112259179</name>
</gene>
<dbReference type="FunFam" id="1.20.5.170:FF:000002">
    <property type="entry name" value="Type I keratin KA11"/>
    <property type="match status" value="1"/>
</dbReference>
<evidence type="ECO:0000256" key="4">
    <source>
        <dbReference type="SAM" id="MobiDB-lite"/>
    </source>
</evidence>
<dbReference type="GO" id="GO:0005882">
    <property type="term" value="C:intermediate filament"/>
    <property type="evidence" value="ECO:0007669"/>
    <property type="project" value="UniProtKB-KW"/>
</dbReference>
<feature type="coiled-coil region" evidence="3">
    <location>
        <begin position="278"/>
        <end position="305"/>
    </location>
</feature>
<reference evidence="6" key="2">
    <citation type="submission" date="2025-09" db="UniProtKB">
        <authorList>
            <consortium name="Ensembl"/>
        </authorList>
    </citation>
    <scope>IDENTIFICATION</scope>
</reference>